<evidence type="ECO:0000313" key="2">
    <source>
        <dbReference type="Proteomes" id="UP000887574"/>
    </source>
</evidence>
<feature type="transmembrane region" description="Helical" evidence="1">
    <location>
        <begin position="22"/>
        <end position="45"/>
    </location>
</feature>
<proteinExistence type="predicted"/>
<organism evidence="2 3">
    <name type="scientific">Ditylenchus dipsaci</name>
    <dbReference type="NCBI Taxonomy" id="166011"/>
    <lineage>
        <taxon>Eukaryota</taxon>
        <taxon>Metazoa</taxon>
        <taxon>Ecdysozoa</taxon>
        <taxon>Nematoda</taxon>
        <taxon>Chromadorea</taxon>
        <taxon>Rhabditida</taxon>
        <taxon>Tylenchina</taxon>
        <taxon>Tylenchomorpha</taxon>
        <taxon>Sphaerularioidea</taxon>
        <taxon>Anguinidae</taxon>
        <taxon>Anguininae</taxon>
        <taxon>Ditylenchus</taxon>
    </lineage>
</organism>
<dbReference type="AlphaFoldDB" id="A0A915EL09"/>
<name>A0A915EL09_9BILA</name>
<accession>A0A915EL09</accession>
<sequence>MIVQVFTISMLNFVATSISVSMMYFVPNVFLYICNTFVGFIYTAYHQSSILHSTPQSAEMQRGFLKVVLLNRRKFIQIH</sequence>
<evidence type="ECO:0000313" key="3">
    <source>
        <dbReference type="WBParaSite" id="jg6495"/>
    </source>
</evidence>
<protein>
    <submittedName>
        <fullName evidence="3">Uncharacterized protein</fullName>
    </submittedName>
</protein>
<evidence type="ECO:0000256" key="1">
    <source>
        <dbReference type="SAM" id="Phobius"/>
    </source>
</evidence>
<reference evidence="3" key="1">
    <citation type="submission" date="2022-11" db="UniProtKB">
        <authorList>
            <consortium name="WormBaseParasite"/>
        </authorList>
    </citation>
    <scope>IDENTIFICATION</scope>
</reference>
<keyword evidence="1" id="KW-1133">Transmembrane helix</keyword>
<keyword evidence="1" id="KW-0812">Transmembrane</keyword>
<dbReference type="WBParaSite" id="jg6495">
    <property type="protein sequence ID" value="jg6495"/>
    <property type="gene ID" value="jg6495"/>
</dbReference>
<keyword evidence="2" id="KW-1185">Reference proteome</keyword>
<dbReference type="Proteomes" id="UP000887574">
    <property type="component" value="Unplaced"/>
</dbReference>
<keyword evidence="1" id="KW-0472">Membrane</keyword>